<dbReference type="Proteomes" id="UP000245998">
    <property type="component" value="Unassembled WGS sequence"/>
</dbReference>
<dbReference type="RefSeq" id="WP_116554296.1">
    <property type="nucleotide sequence ID" value="NZ_QCZG01000012.1"/>
</dbReference>
<evidence type="ECO:0000313" key="1">
    <source>
        <dbReference type="EMBL" id="PWA12103.1"/>
    </source>
</evidence>
<dbReference type="AlphaFoldDB" id="A0A2U1K535"/>
<accession>A0A2U1K535</accession>
<gene>
    <name evidence="1" type="ORF">DCC39_07600</name>
</gene>
<dbReference type="Gene3D" id="1.20.120.490">
    <property type="entry name" value="Hypothetical protein TM1646-like domain"/>
    <property type="match status" value="1"/>
</dbReference>
<reference evidence="1 2" key="1">
    <citation type="submission" date="2018-04" db="EMBL/GenBank/DDBJ databases">
        <title>Camelliibacillus theae gen. nov., sp. nov., isolated from Pu'er tea.</title>
        <authorList>
            <person name="Niu L."/>
        </authorList>
    </citation>
    <scope>NUCLEOTIDE SEQUENCE [LARGE SCALE GENOMIC DNA]</scope>
    <source>
        <strain evidence="1 2">T8</strain>
    </source>
</reference>
<evidence type="ECO:0000313" key="2">
    <source>
        <dbReference type="Proteomes" id="UP000245998"/>
    </source>
</evidence>
<protein>
    <submittedName>
        <fullName evidence="1">DUF327 domain-containing protein</fullName>
    </submittedName>
</protein>
<dbReference type="EMBL" id="QCZG01000012">
    <property type="protein sequence ID" value="PWA12103.1"/>
    <property type="molecule type" value="Genomic_DNA"/>
</dbReference>
<dbReference type="Pfam" id="PF03885">
    <property type="entry name" value="DUF327"/>
    <property type="match status" value="1"/>
</dbReference>
<sequence>MKIGQDMRPLVEKTKIEQRHVKEGKEDFQVLLRKENEKTHKERLKRLLFDIEKQGEKLARSQTIKELHQYKQLVERFVKEAVHFGMNLKHSSTFSHSGKMESHILVEKIDEELLNLATIVLDRNKQSIDLMGKIGEIKGLLINLYT</sequence>
<proteinExistence type="predicted"/>
<dbReference type="SUPFAM" id="SSF158397">
    <property type="entry name" value="TM1646-like"/>
    <property type="match status" value="1"/>
</dbReference>
<dbReference type="InterPro" id="IPR005585">
    <property type="entry name" value="DUF327"/>
</dbReference>
<keyword evidence="2" id="KW-1185">Reference proteome</keyword>
<name>A0A2U1K535_9BACI</name>
<organism evidence="1 2">
    <name type="scientific">Pueribacillus theae</name>
    <dbReference type="NCBI Taxonomy" id="2171751"/>
    <lineage>
        <taxon>Bacteria</taxon>
        <taxon>Bacillati</taxon>
        <taxon>Bacillota</taxon>
        <taxon>Bacilli</taxon>
        <taxon>Bacillales</taxon>
        <taxon>Bacillaceae</taxon>
        <taxon>Pueribacillus</taxon>
    </lineage>
</organism>
<comment type="caution">
    <text evidence="1">The sequence shown here is derived from an EMBL/GenBank/DDBJ whole genome shotgun (WGS) entry which is preliminary data.</text>
</comment>
<dbReference type="InterPro" id="IPR024042">
    <property type="entry name" value="TM1646-like_dom_sf"/>
</dbReference>
<dbReference type="OrthoDB" id="1680946at2"/>